<keyword evidence="3" id="KW-1185">Reference proteome</keyword>
<dbReference type="InterPro" id="IPR005119">
    <property type="entry name" value="LysR_subst-bd"/>
</dbReference>
<evidence type="ECO:0000313" key="2">
    <source>
        <dbReference type="EMBL" id="SIQ52381.1"/>
    </source>
</evidence>
<feature type="domain" description="LysR substrate-binding" evidence="1">
    <location>
        <begin position="1"/>
        <end position="97"/>
    </location>
</feature>
<dbReference type="CDD" id="cd05466">
    <property type="entry name" value="PBP2_LTTR_substrate"/>
    <property type="match status" value="1"/>
</dbReference>
<evidence type="ECO:0000313" key="3">
    <source>
        <dbReference type="Proteomes" id="UP000186666"/>
    </source>
</evidence>
<organism evidence="2 3">
    <name type="scientific">Paenibacillus macquariensis</name>
    <dbReference type="NCBI Taxonomy" id="948756"/>
    <lineage>
        <taxon>Bacteria</taxon>
        <taxon>Bacillati</taxon>
        <taxon>Bacillota</taxon>
        <taxon>Bacilli</taxon>
        <taxon>Bacillales</taxon>
        <taxon>Paenibacillaceae</taxon>
        <taxon>Paenibacillus</taxon>
    </lineage>
</organism>
<protein>
    <submittedName>
        <fullName evidence="2">LysR substrate binding domain-containing protein</fullName>
    </submittedName>
</protein>
<name>A0ABY1JP61_9BACL</name>
<dbReference type="Proteomes" id="UP000186666">
    <property type="component" value="Unassembled WGS sequence"/>
</dbReference>
<dbReference type="Gene3D" id="3.40.190.10">
    <property type="entry name" value="Periplasmic binding protein-like II"/>
    <property type="match status" value="1"/>
</dbReference>
<dbReference type="Pfam" id="PF03466">
    <property type="entry name" value="LysR_substrate"/>
    <property type="match status" value="1"/>
</dbReference>
<dbReference type="SUPFAM" id="SSF53850">
    <property type="entry name" value="Periplasmic binding protein-like II"/>
    <property type="match status" value="1"/>
</dbReference>
<accession>A0ABY1JP61</accession>
<gene>
    <name evidence="2" type="ORF">SAMN05421578_102403</name>
</gene>
<proteinExistence type="predicted"/>
<evidence type="ECO:0000259" key="1">
    <source>
        <dbReference type="Pfam" id="PF03466"/>
    </source>
</evidence>
<dbReference type="EMBL" id="FTNK01000002">
    <property type="protein sequence ID" value="SIQ52381.1"/>
    <property type="molecule type" value="Genomic_DNA"/>
</dbReference>
<sequence length="98" mass="11109">MREEGSDTRERLFTLCRNNKVQPPRVALQFSGLNETIHAVASGYGASFISSLAANEYIRRGELARVHVDKLFAMNTISLCTRKKKNMIHVSKRFIHCA</sequence>
<comment type="caution">
    <text evidence="2">The sequence shown here is derived from an EMBL/GenBank/DDBJ whole genome shotgun (WGS) entry which is preliminary data.</text>
</comment>
<reference evidence="2 3" key="1">
    <citation type="submission" date="2017-01" db="EMBL/GenBank/DDBJ databases">
        <authorList>
            <person name="Varghese N."/>
            <person name="Submissions S."/>
        </authorList>
    </citation>
    <scope>NUCLEOTIDE SEQUENCE [LARGE SCALE GENOMIC DNA]</scope>
    <source>
        <strain evidence="2 3">ATCC 23464</strain>
    </source>
</reference>